<gene>
    <name evidence="3" type="ORF">KALB_4591</name>
</gene>
<dbReference type="Pfam" id="PF03795">
    <property type="entry name" value="YCII"/>
    <property type="match status" value="1"/>
</dbReference>
<reference evidence="3 4" key="1">
    <citation type="journal article" date="2014" name="BMC Genomics">
        <title>Complete genome sequence of producer of the glycopeptide antibiotic Aculeximycin Kutzneria albida DSM 43870T, a representative of minor genus of Pseudonocardiaceae.</title>
        <authorList>
            <person name="Rebets Y."/>
            <person name="Tokovenko B."/>
            <person name="Lushchyk I."/>
            <person name="Ruckert C."/>
            <person name="Zaburannyi N."/>
            <person name="Bechthold A."/>
            <person name="Kalinowski J."/>
            <person name="Luzhetskyy A."/>
        </authorList>
    </citation>
    <scope>NUCLEOTIDE SEQUENCE [LARGE SCALE GENOMIC DNA]</scope>
    <source>
        <strain evidence="3">DSM 43870</strain>
    </source>
</reference>
<feature type="domain" description="YCII-related" evidence="2">
    <location>
        <begin position="23"/>
        <end position="99"/>
    </location>
</feature>
<dbReference type="SUPFAM" id="SSF54909">
    <property type="entry name" value="Dimeric alpha+beta barrel"/>
    <property type="match status" value="1"/>
</dbReference>
<sequence>MPRFMTLIRIDEKNVPEGGPSPELHQRMDALFEEITKAGVMLETNGLRPTAEGVRVTWSGGQLSRTDGPFTESKEVIGGYSIVQAENMAEAIKWAERFLAVHEDYWTITAEVRQLAGE</sequence>
<proteinExistence type="inferred from homology"/>
<dbReference type="KEGG" id="kal:KALB_4591"/>
<protein>
    <recommendedName>
        <fullName evidence="2">YCII-related domain-containing protein</fullName>
    </recommendedName>
</protein>
<dbReference type="HOGENOM" id="CLU_130902_0_0_11"/>
<keyword evidence="4" id="KW-1185">Reference proteome</keyword>
<dbReference type="PATRIC" id="fig|1449976.3.peg.4622"/>
<dbReference type="RefSeq" id="WP_025358000.1">
    <property type="nucleotide sequence ID" value="NZ_CP007155.1"/>
</dbReference>
<dbReference type="eggNOG" id="COG3795">
    <property type="taxonomic scope" value="Bacteria"/>
</dbReference>
<dbReference type="OrthoDB" id="668782at2"/>
<evidence type="ECO:0000313" key="4">
    <source>
        <dbReference type="Proteomes" id="UP000019225"/>
    </source>
</evidence>
<organism evidence="3 4">
    <name type="scientific">Kutzneria albida DSM 43870</name>
    <dbReference type="NCBI Taxonomy" id="1449976"/>
    <lineage>
        <taxon>Bacteria</taxon>
        <taxon>Bacillati</taxon>
        <taxon>Actinomycetota</taxon>
        <taxon>Actinomycetes</taxon>
        <taxon>Pseudonocardiales</taxon>
        <taxon>Pseudonocardiaceae</taxon>
        <taxon>Kutzneria</taxon>
    </lineage>
</organism>
<name>W5W9Z7_9PSEU</name>
<dbReference type="AlphaFoldDB" id="W5W9Z7"/>
<dbReference type="Gene3D" id="3.30.70.1060">
    <property type="entry name" value="Dimeric alpha+beta barrel"/>
    <property type="match status" value="1"/>
</dbReference>
<evidence type="ECO:0000259" key="2">
    <source>
        <dbReference type="Pfam" id="PF03795"/>
    </source>
</evidence>
<dbReference type="EMBL" id="CP007155">
    <property type="protein sequence ID" value="AHH97953.1"/>
    <property type="molecule type" value="Genomic_DNA"/>
</dbReference>
<comment type="similarity">
    <text evidence="1">Belongs to the YciI family.</text>
</comment>
<evidence type="ECO:0000256" key="1">
    <source>
        <dbReference type="ARBA" id="ARBA00007689"/>
    </source>
</evidence>
<dbReference type="Proteomes" id="UP000019225">
    <property type="component" value="Chromosome"/>
</dbReference>
<dbReference type="PANTHER" id="PTHR35174">
    <property type="entry name" value="BLL7171 PROTEIN-RELATED"/>
    <property type="match status" value="1"/>
</dbReference>
<dbReference type="STRING" id="1449976.KALB_4591"/>
<evidence type="ECO:0000313" key="3">
    <source>
        <dbReference type="EMBL" id="AHH97953.1"/>
    </source>
</evidence>
<accession>W5W9Z7</accession>
<dbReference type="PANTHER" id="PTHR35174:SF1">
    <property type="entry name" value="BLL0086 PROTEIN"/>
    <property type="match status" value="1"/>
</dbReference>
<dbReference type="InterPro" id="IPR005545">
    <property type="entry name" value="YCII"/>
</dbReference>
<dbReference type="InterPro" id="IPR011008">
    <property type="entry name" value="Dimeric_a/b-barrel"/>
</dbReference>